<dbReference type="InterPro" id="IPR025309">
    <property type="entry name" value="KTSC_dom"/>
</dbReference>
<accession>A0ABM6WAX8</accession>
<proteinExistence type="predicted"/>
<reference evidence="2 3" key="1">
    <citation type="submission" date="2018-05" db="EMBL/GenBank/DDBJ databases">
        <title>Chitinophaga sp. nov., isolated from rhizosphere soil of Alhagi.</title>
        <authorList>
            <person name="Liu Y."/>
        </authorList>
    </citation>
    <scope>NUCLEOTIDE SEQUENCE [LARGE SCALE GENOMIC DNA]</scope>
    <source>
        <strain evidence="2 3">T22</strain>
    </source>
</reference>
<dbReference type="EMBL" id="CP029600">
    <property type="protein sequence ID" value="AWO01120.1"/>
    <property type="molecule type" value="Genomic_DNA"/>
</dbReference>
<dbReference type="Pfam" id="PF13619">
    <property type="entry name" value="KTSC"/>
    <property type="match status" value="1"/>
</dbReference>
<evidence type="ECO:0000259" key="1">
    <source>
        <dbReference type="Pfam" id="PF13619"/>
    </source>
</evidence>
<feature type="domain" description="KTSC" evidence="1">
    <location>
        <begin position="3"/>
        <end position="59"/>
    </location>
</feature>
<evidence type="ECO:0000313" key="3">
    <source>
        <dbReference type="Proteomes" id="UP000246099"/>
    </source>
</evidence>
<sequence>MPSSVVQSMRYNPDTHTLRIRYVSGIVYEYKNVPEEVFAAMKAAGSKGRFLNQHIKGHYDFVKVPTAHP</sequence>
<organism evidence="2 3">
    <name type="scientific">Chitinophaga alhagiae</name>
    <dbReference type="NCBI Taxonomy" id="2203219"/>
    <lineage>
        <taxon>Bacteria</taxon>
        <taxon>Pseudomonadati</taxon>
        <taxon>Bacteroidota</taxon>
        <taxon>Chitinophagia</taxon>
        <taxon>Chitinophagales</taxon>
        <taxon>Chitinophagaceae</taxon>
        <taxon>Chitinophaga</taxon>
    </lineage>
</organism>
<keyword evidence="3" id="KW-1185">Reference proteome</keyword>
<gene>
    <name evidence="2" type="ORF">DLD77_05145</name>
</gene>
<protein>
    <submittedName>
        <fullName evidence="2">KTSC domain-containing protein</fullName>
    </submittedName>
</protein>
<dbReference type="Proteomes" id="UP000246099">
    <property type="component" value="Chromosome"/>
</dbReference>
<evidence type="ECO:0000313" key="2">
    <source>
        <dbReference type="EMBL" id="AWO01120.1"/>
    </source>
</evidence>
<name>A0ABM6WAX8_9BACT</name>